<evidence type="ECO:0000256" key="1">
    <source>
        <dbReference type="ARBA" id="ARBA00004613"/>
    </source>
</evidence>
<evidence type="ECO:0000256" key="5">
    <source>
        <dbReference type="ARBA" id="ARBA00023157"/>
    </source>
</evidence>
<evidence type="ECO:0000256" key="2">
    <source>
        <dbReference type="ARBA" id="ARBA00008098"/>
    </source>
</evidence>
<dbReference type="Gene3D" id="1.10.238.20">
    <property type="entry name" value="Pheromone/general odorant binding protein domain"/>
    <property type="match status" value="1"/>
</dbReference>
<reference evidence="8" key="1">
    <citation type="journal article" date="2015" name="Proc. Natl. Acad. Sci. U.S.A.">
        <title>Genome sequence of the Asian Tiger mosquito, Aedes albopictus, reveals insights into its biology, genetics, and evolution.</title>
        <authorList>
            <person name="Chen X.G."/>
            <person name="Jiang X."/>
            <person name="Gu J."/>
            <person name="Xu M."/>
            <person name="Wu Y."/>
            <person name="Deng Y."/>
            <person name="Zhang C."/>
            <person name="Bonizzoni M."/>
            <person name="Dermauw W."/>
            <person name="Vontas J."/>
            <person name="Armbruster P."/>
            <person name="Huang X."/>
            <person name="Yang Y."/>
            <person name="Zhang H."/>
            <person name="He W."/>
            <person name="Peng H."/>
            <person name="Liu Y."/>
            <person name="Wu K."/>
            <person name="Chen J."/>
            <person name="Lirakis M."/>
            <person name="Topalis P."/>
            <person name="Van Leeuwen T."/>
            <person name="Hall A.B."/>
            <person name="Jiang X."/>
            <person name="Thorpe C."/>
            <person name="Mueller R.L."/>
            <person name="Sun C."/>
            <person name="Waterhouse R.M."/>
            <person name="Yan G."/>
            <person name="Tu Z.J."/>
            <person name="Fang X."/>
            <person name="James A.A."/>
        </authorList>
    </citation>
    <scope>NUCLEOTIDE SEQUENCE [LARGE SCALE GENOMIC DNA]</scope>
    <source>
        <strain evidence="8">Foshan</strain>
    </source>
</reference>
<evidence type="ECO:0000256" key="6">
    <source>
        <dbReference type="SAM" id="SignalP"/>
    </source>
</evidence>
<keyword evidence="3" id="KW-0964">Secreted</keyword>
<proteinExistence type="inferred from homology"/>
<sequence length="138" mass="15816">MKLFIAVFAVIAVVAADFTVSTTEDLQRFRNECVSSLSVPADYVEKFKKWEFPEDDTTMCYIKCVFNKMQLFDDTEGPLVDNLVLQLAHGRDGEEVRTEVMKCVDKNTDNNACHWAFRGFKCFQKNNLSLIKASIKKD</sequence>
<comment type="similarity">
    <text evidence="2">Belongs to the PBP/GOBP family.</text>
</comment>
<feature type="chain" id="PRO_5045704829" evidence="6">
    <location>
        <begin position="17"/>
        <end position="138"/>
    </location>
</feature>
<dbReference type="InterPro" id="IPR036728">
    <property type="entry name" value="PBP_GOBP_sf"/>
</dbReference>
<dbReference type="CDD" id="cd23992">
    <property type="entry name" value="PBP_GOBP"/>
    <property type="match status" value="1"/>
</dbReference>
<protein>
    <submittedName>
        <fullName evidence="7">Uncharacterized protein</fullName>
    </submittedName>
</protein>
<feature type="signal peptide" evidence="6">
    <location>
        <begin position="1"/>
        <end position="16"/>
    </location>
</feature>
<reference evidence="7" key="2">
    <citation type="submission" date="2025-05" db="UniProtKB">
        <authorList>
            <consortium name="EnsemblMetazoa"/>
        </authorList>
    </citation>
    <scope>IDENTIFICATION</scope>
    <source>
        <strain evidence="7">Foshan</strain>
    </source>
</reference>
<keyword evidence="5" id="KW-1015">Disulfide bond</keyword>
<dbReference type="PANTHER" id="PTHR11857">
    <property type="entry name" value="ODORANT BINDING PROTEIN-RELATED"/>
    <property type="match status" value="1"/>
</dbReference>
<evidence type="ECO:0000313" key="8">
    <source>
        <dbReference type="Proteomes" id="UP000069940"/>
    </source>
</evidence>
<dbReference type="GeneID" id="109422789"/>
<comment type="subcellular location">
    <subcellularLocation>
        <location evidence="1">Secreted</location>
    </subcellularLocation>
</comment>
<keyword evidence="4 6" id="KW-0732">Signal</keyword>
<dbReference type="RefSeq" id="XP_019553218.2">
    <property type="nucleotide sequence ID" value="XM_019697673.3"/>
</dbReference>
<keyword evidence="8" id="KW-1185">Reference proteome</keyword>
<organism evidence="7 8">
    <name type="scientific">Aedes albopictus</name>
    <name type="common">Asian tiger mosquito</name>
    <name type="synonym">Stegomyia albopicta</name>
    <dbReference type="NCBI Taxonomy" id="7160"/>
    <lineage>
        <taxon>Eukaryota</taxon>
        <taxon>Metazoa</taxon>
        <taxon>Ecdysozoa</taxon>
        <taxon>Arthropoda</taxon>
        <taxon>Hexapoda</taxon>
        <taxon>Insecta</taxon>
        <taxon>Pterygota</taxon>
        <taxon>Neoptera</taxon>
        <taxon>Endopterygota</taxon>
        <taxon>Diptera</taxon>
        <taxon>Nematocera</taxon>
        <taxon>Culicoidea</taxon>
        <taxon>Culicidae</taxon>
        <taxon>Culicinae</taxon>
        <taxon>Aedini</taxon>
        <taxon>Aedes</taxon>
        <taxon>Stegomyia</taxon>
    </lineage>
</organism>
<evidence type="ECO:0000313" key="7">
    <source>
        <dbReference type="EnsemblMetazoa" id="AALFPA23_011850.P16848"/>
    </source>
</evidence>
<dbReference type="SMART" id="SM00708">
    <property type="entry name" value="PhBP"/>
    <property type="match status" value="1"/>
</dbReference>
<dbReference type="SUPFAM" id="SSF47565">
    <property type="entry name" value="Insect pheromone/odorant-binding proteins"/>
    <property type="match status" value="1"/>
</dbReference>
<dbReference type="Proteomes" id="UP000069940">
    <property type="component" value="Unassembled WGS sequence"/>
</dbReference>
<dbReference type="EnsemblMetazoa" id="AALFPA23_011850.R16848">
    <property type="protein sequence ID" value="AALFPA23_011850.P16848"/>
    <property type="gene ID" value="AALFPA23_011850"/>
</dbReference>
<evidence type="ECO:0000256" key="3">
    <source>
        <dbReference type="ARBA" id="ARBA00022525"/>
    </source>
</evidence>
<evidence type="ECO:0000256" key="4">
    <source>
        <dbReference type="ARBA" id="ARBA00022729"/>
    </source>
</evidence>
<dbReference type="Pfam" id="PF01395">
    <property type="entry name" value="PBP_GOBP"/>
    <property type="match status" value="1"/>
</dbReference>
<dbReference type="InterPro" id="IPR006170">
    <property type="entry name" value="PBP/GOBP"/>
</dbReference>
<name>A0ABM1YST0_AEDAL</name>
<dbReference type="PANTHER" id="PTHR11857:SF46">
    <property type="entry name" value="GENERAL ODORANT-BINDING PROTEIN 99A-RELATED"/>
    <property type="match status" value="1"/>
</dbReference>
<accession>A0ABM1YST0</accession>